<dbReference type="Gene3D" id="1.10.287.950">
    <property type="entry name" value="Methyl-accepting chemotaxis protein"/>
    <property type="match status" value="1"/>
</dbReference>
<dbReference type="PRINTS" id="PR00260">
    <property type="entry name" value="CHEMTRNSDUCR"/>
</dbReference>
<dbReference type="SUPFAM" id="SSF58104">
    <property type="entry name" value="Methyl-accepting chemotaxis protein (MCP) signaling domain"/>
    <property type="match status" value="1"/>
</dbReference>
<evidence type="ECO:0000313" key="8">
    <source>
        <dbReference type="EMBL" id="WGW04969.1"/>
    </source>
</evidence>
<evidence type="ECO:0000256" key="4">
    <source>
        <dbReference type="SAM" id="Coils"/>
    </source>
</evidence>
<keyword evidence="9" id="KW-1185">Reference proteome</keyword>
<dbReference type="InterPro" id="IPR051310">
    <property type="entry name" value="MCP_chemotaxis"/>
</dbReference>
<dbReference type="InterPro" id="IPR013587">
    <property type="entry name" value="Nitrate/nitrite_sensing"/>
</dbReference>
<keyword evidence="3" id="KW-0807">Transducer</keyword>
<evidence type="ECO:0000256" key="1">
    <source>
        <dbReference type="ARBA" id="ARBA00022500"/>
    </source>
</evidence>
<dbReference type="SUPFAM" id="SSF158472">
    <property type="entry name" value="HAMP domain-like"/>
    <property type="match status" value="1"/>
</dbReference>
<gene>
    <name evidence="8" type="ORF">QF118_05315</name>
</gene>
<dbReference type="EMBL" id="CP124616">
    <property type="protein sequence ID" value="WGW04969.1"/>
    <property type="molecule type" value="Genomic_DNA"/>
</dbReference>
<dbReference type="PANTHER" id="PTHR43531">
    <property type="entry name" value="PROTEIN ICFG"/>
    <property type="match status" value="1"/>
</dbReference>
<protein>
    <submittedName>
        <fullName evidence="8">Methyl-accepting chemotaxis protein</fullName>
    </submittedName>
</protein>
<dbReference type="SMART" id="SM00304">
    <property type="entry name" value="HAMP"/>
    <property type="match status" value="2"/>
</dbReference>
<evidence type="ECO:0000259" key="6">
    <source>
        <dbReference type="PROSITE" id="PS50111"/>
    </source>
</evidence>
<dbReference type="Proteomes" id="UP001241605">
    <property type="component" value="Chromosome"/>
</dbReference>
<dbReference type="PANTHER" id="PTHR43531:SF11">
    <property type="entry name" value="METHYL-ACCEPTING CHEMOTAXIS PROTEIN 3"/>
    <property type="match status" value="1"/>
</dbReference>
<evidence type="ECO:0000256" key="2">
    <source>
        <dbReference type="ARBA" id="ARBA00029447"/>
    </source>
</evidence>
<dbReference type="InterPro" id="IPR003660">
    <property type="entry name" value="HAMP_dom"/>
</dbReference>
<accession>A0ABY8QK34</accession>
<dbReference type="PROSITE" id="PS50111">
    <property type="entry name" value="CHEMOTAXIS_TRANSDUC_2"/>
    <property type="match status" value="1"/>
</dbReference>
<keyword evidence="5" id="KW-0812">Transmembrane</keyword>
<proteinExistence type="inferred from homology"/>
<evidence type="ECO:0000256" key="5">
    <source>
        <dbReference type="SAM" id="Phobius"/>
    </source>
</evidence>
<keyword evidence="5" id="KW-1133">Transmembrane helix</keyword>
<organism evidence="8 9">
    <name type="scientific">Tropicibacter oceani</name>
    <dbReference type="NCBI Taxonomy" id="3058420"/>
    <lineage>
        <taxon>Bacteria</taxon>
        <taxon>Pseudomonadati</taxon>
        <taxon>Pseudomonadota</taxon>
        <taxon>Alphaproteobacteria</taxon>
        <taxon>Rhodobacterales</taxon>
        <taxon>Roseobacteraceae</taxon>
        <taxon>Tropicibacter</taxon>
    </lineage>
</organism>
<dbReference type="RefSeq" id="WP_282301606.1">
    <property type="nucleotide sequence ID" value="NZ_CP124616.1"/>
</dbReference>
<dbReference type="SMART" id="SM00283">
    <property type="entry name" value="MA"/>
    <property type="match status" value="1"/>
</dbReference>
<comment type="similarity">
    <text evidence="2">Belongs to the methyl-accepting chemotaxis (MCP) protein family.</text>
</comment>
<evidence type="ECO:0000256" key="3">
    <source>
        <dbReference type="PROSITE-ProRule" id="PRU00284"/>
    </source>
</evidence>
<dbReference type="Gene3D" id="6.10.340.10">
    <property type="match status" value="1"/>
</dbReference>
<feature type="coiled-coil region" evidence="4">
    <location>
        <begin position="430"/>
        <end position="475"/>
    </location>
</feature>
<keyword evidence="1" id="KW-0145">Chemotaxis</keyword>
<name>A0ABY8QK34_9RHOB</name>
<dbReference type="InterPro" id="IPR004089">
    <property type="entry name" value="MCPsignal_dom"/>
</dbReference>
<sequence>MSLRMVMLGALLPLICLVGFLATQGLRGHLAETRAQGALMQIAEDSDRIGDLIHELQKERGYSAGFIASAGANFADALSAQRAETDGVRQAFQTIVPAVQDIEPQQVQAALDGLAVLDAQRAAIDGLAMTVPELAGYYTGIINALIEVSTRVRTGRAMDRTAILMEAQQYLSLAKEAAGLERAMGATGLGSDSFAPQVHQRFVALSARQGAYLARAQAVLGQPGFAEDIRATRAAQTAQAMRDTIHALPYGGALGDLTAPQWFAASTAWIDQLRAVESGLGAQLIAVTDAARAEAQGTMLRQSVIVLVGCLFGLGLAVVLVERLTTRLRKLIGIMNEFINGNFEAWVPFKDQKGEIGRMAEAVYRFKQLSKEAIQKKEADEASLNARHQKVVDLVTEGLAALSHADLSLRFDDPLSPEYDAIREDFNQSVDNLRAVMGEITKTVQDLELRSENMMASASDLAQRTNEQVAQIEATVEATGRLAKGVQSTNEAIVGAKEMAGQARDRAVQSGETVANAVAAMDRISVSSDKIGQITTMIEELSFQTNLLALNAGVEAARAGASGKGFAVVATEVRALAGRSSDAAMEIKTLIGENVDQIKNGVQLVDRSGAELQAIIDQILRIDGALSDVNAAAKDQSRDLVALEGTMQELRELTGQNLSLADSSQTSSDELAGVAQALMKIVSDFNLEGDSPEGAGDPLRDAA</sequence>
<evidence type="ECO:0000313" key="9">
    <source>
        <dbReference type="Proteomes" id="UP001241605"/>
    </source>
</evidence>
<evidence type="ECO:0000259" key="7">
    <source>
        <dbReference type="PROSITE" id="PS50885"/>
    </source>
</evidence>
<keyword evidence="5" id="KW-0472">Membrane</keyword>
<feature type="transmembrane region" description="Helical" evidence="5">
    <location>
        <begin position="304"/>
        <end position="321"/>
    </location>
</feature>
<keyword evidence="4" id="KW-0175">Coiled coil</keyword>
<dbReference type="PROSITE" id="PS50885">
    <property type="entry name" value="HAMP"/>
    <property type="match status" value="1"/>
</dbReference>
<dbReference type="Pfam" id="PF00015">
    <property type="entry name" value="MCPsignal"/>
    <property type="match status" value="1"/>
</dbReference>
<dbReference type="InterPro" id="IPR004090">
    <property type="entry name" value="Chemotax_Me-accpt_rcpt"/>
</dbReference>
<feature type="domain" description="HAMP" evidence="7">
    <location>
        <begin position="386"/>
        <end position="438"/>
    </location>
</feature>
<reference evidence="8 9" key="1">
    <citation type="submission" date="2023-05" db="EMBL/GenBank/DDBJ databases">
        <title>YMD87, complete Genome.</title>
        <authorList>
            <person name="Zhang J."/>
            <person name="Xu X."/>
        </authorList>
    </citation>
    <scope>NUCLEOTIDE SEQUENCE [LARGE SCALE GENOMIC DNA]</scope>
    <source>
        <strain evidence="8 9">YMD87</strain>
    </source>
</reference>
<feature type="domain" description="Methyl-accepting transducer" evidence="6">
    <location>
        <begin position="443"/>
        <end position="672"/>
    </location>
</feature>
<dbReference type="Pfam" id="PF08376">
    <property type="entry name" value="NIT"/>
    <property type="match status" value="1"/>
</dbReference>